<evidence type="ECO:0000259" key="9">
    <source>
        <dbReference type="PROSITE" id="PS51296"/>
    </source>
</evidence>
<keyword evidence="4" id="KW-0223">Dioxygenase</keyword>
<keyword evidence="6" id="KW-0408">Iron</keyword>
<dbReference type="Proteomes" id="UP000281431">
    <property type="component" value="Unassembled WGS sequence"/>
</dbReference>
<dbReference type="PROSITE" id="PS00570">
    <property type="entry name" value="RING_HYDROXYL_ALPHA"/>
    <property type="match status" value="1"/>
</dbReference>
<dbReference type="InterPro" id="IPR001663">
    <property type="entry name" value="Rng_hydr_dOase-A"/>
</dbReference>
<evidence type="ECO:0000256" key="6">
    <source>
        <dbReference type="ARBA" id="ARBA00023004"/>
    </source>
</evidence>
<comment type="similarity">
    <text evidence="1">Belongs to the bacterial ring-hydroxylating dioxygenase alpha subunit family.</text>
</comment>
<evidence type="ECO:0000256" key="5">
    <source>
        <dbReference type="ARBA" id="ARBA00023002"/>
    </source>
</evidence>
<dbReference type="PROSITE" id="PS51296">
    <property type="entry name" value="RIESKE"/>
    <property type="match status" value="1"/>
</dbReference>
<dbReference type="Pfam" id="PF00848">
    <property type="entry name" value="Ring_hydroxyl_A"/>
    <property type="match status" value="1"/>
</dbReference>
<reference evidence="10 11" key="1">
    <citation type="submission" date="2018-10" db="EMBL/GenBank/DDBJ databases">
        <title>Natrarchaeobius chitinivorans gen. nov., sp. nov., and Natrarchaeobius haloalkaliphilus sp. nov., alkaliphilic, chitin-utilizing haloarchaea from hypersaline alkaline lakes.</title>
        <authorList>
            <person name="Sorokin D.Y."/>
            <person name="Elcheninov A.G."/>
            <person name="Kostrikina N.A."/>
            <person name="Bale N.J."/>
            <person name="Sinninghe Damste J.S."/>
            <person name="Khijniak T.V."/>
            <person name="Kublanov I.V."/>
            <person name="Toshchakov S.V."/>
        </authorList>
    </citation>
    <scope>NUCLEOTIDE SEQUENCE [LARGE SCALE GENOMIC DNA]</scope>
    <source>
        <strain evidence="10 11">AArcht7</strain>
    </source>
</reference>
<dbReference type="SUPFAM" id="SSF50022">
    <property type="entry name" value="ISP domain"/>
    <property type="match status" value="1"/>
</dbReference>
<evidence type="ECO:0000256" key="3">
    <source>
        <dbReference type="ARBA" id="ARBA00022723"/>
    </source>
</evidence>
<dbReference type="GO" id="GO:0051213">
    <property type="term" value="F:dioxygenase activity"/>
    <property type="evidence" value="ECO:0007669"/>
    <property type="project" value="UniProtKB-KW"/>
</dbReference>
<comment type="caution">
    <text evidence="10">The sequence shown here is derived from an EMBL/GenBank/DDBJ whole genome shotgun (WGS) entry which is preliminary data.</text>
</comment>
<dbReference type="PRINTS" id="PR00090">
    <property type="entry name" value="RNGDIOXGNASE"/>
</dbReference>
<dbReference type="PANTHER" id="PTHR43756:SF1">
    <property type="entry name" value="3-PHENYLPROPIONATE_CINNAMIC ACID DIOXYGENASE SUBUNIT ALPHA"/>
    <property type="match status" value="1"/>
</dbReference>
<dbReference type="GO" id="GO:0005506">
    <property type="term" value="F:iron ion binding"/>
    <property type="evidence" value="ECO:0007669"/>
    <property type="project" value="InterPro"/>
</dbReference>
<dbReference type="Gene3D" id="3.90.380.10">
    <property type="entry name" value="Naphthalene 1,2-dioxygenase Alpha Subunit, Chain A, domain 1"/>
    <property type="match status" value="1"/>
</dbReference>
<evidence type="ECO:0000256" key="2">
    <source>
        <dbReference type="ARBA" id="ARBA00022714"/>
    </source>
</evidence>
<dbReference type="EMBL" id="REFZ01000002">
    <property type="protein sequence ID" value="RQH02443.1"/>
    <property type="molecule type" value="Genomic_DNA"/>
</dbReference>
<dbReference type="AlphaFoldDB" id="A0A3N6NR65"/>
<keyword evidence="8" id="KW-0520">NAD</keyword>
<proteinExistence type="inferred from homology"/>
<dbReference type="GO" id="GO:0051537">
    <property type="term" value="F:2 iron, 2 sulfur cluster binding"/>
    <property type="evidence" value="ECO:0007669"/>
    <property type="project" value="UniProtKB-KW"/>
</dbReference>
<evidence type="ECO:0000313" key="11">
    <source>
        <dbReference type="Proteomes" id="UP000281431"/>
    </source>
</evidence>
<dbReference type="InterPro" id="IPR017941">
    <property type="entry name" value="Rieske_2Fe-2S"/>
</dbReference>
<gene>
    <name evidence="10" type="ORF">EA472_03845</name>
</gene>
<keyword evidence="7" id="KW-0411">Iron-sulfur</keyword>
<evidence type="ECO:0000313" key="10">
    <source>
        <dbReference type="EMBL" id="RQH02443.1"/>
    </source>
</evidence>
<evidence type="ECO:0000256" key="7">
    <source>
        <dbReference type="ARBA" id="ARBA00023014"/>
    </source>
</evidence>
<dbReference type="Gene3D" id="2.102.10.10">
    <property type="entry name" value="Rieske [2Fe-2S] iron-sulphur domain"/>
    <property type="match status" value="1"/>
</dbReference>
<evidence type="ECO:0000256" key="4">
    <source>
        <dbReference type="ARBA" id="ARBA00022964"/>
    </source>
</evidence>
<dbReference type="Pfam" id="PF00355">
    <property type="entry name" value="Rieske"/>
    <property type="match status" value="1"/>
</dbReference>
<accession>A0A3N6NR65</accession>
<name>A0A3N6NR65_NATCH</name>
<protein>
    <submittedName>
        <fullName evidence="10">Ring-hydroxylating oxygenase subunit alpha</fullName>
    </submittedName>
</protein>
<dbReference type="PANTHER" id="PTHR43756">
    <property type="entry name" value="CHOLINE MONOOXYGENASE, CHLOROPLASTIC"/>
    <property type="match status" value="1"/>
</dbReference>
<feature type="domain" description="Rieske" evidence="9">
    <location>
        <begin position="34"/>
        <end position="112"/>
    </location>
</feature>
<dbReference type="InterPro" id="IPR015881">
    <property type="entry name" value="ARHD_Rieske_2Fe_2S"/>
</dbReference>
<keyword evidence="11" id="KW-1185">Reference proteome</keyword>
<dbReference type="InterPro" id="IPR036922">
    <property type="entry name" value="Rieske_2Fe-2S_sf"/>
</dbReference>
<keyword evidence="3" id="KW-0479">Metal-binding</keyword>
<dbReference type="OrthoDB" id="6837at2157"/>
<evidence type="ECO:0000256" key="8">
    <source>
        <dbReference type="ARBA" id="ARBA00023027"/>
    </source>
</evidence>
<dbReference type="SUPFAM" id="SSF55961">
    <property type="entry name" value="Bet v1-like"/>
    <property type="match status" value="1"/>
</dbReference>
<sequence>MGDALEQGEALLEILHDDDVFERELERIFATNWVYVGHESEIPEEGDYRQRYIGKDPFIFVRDENGEVQVLWDSCRHRGAKVCRAEKGNTTHFRCPYHGWTYRNTGELIGVPRKGDGFPELDVEEKGLHAAPNVDSYNGLVFASLDPDAPDLETYLGPSKWYLDLYFELADMEVIGDPHRWEIDTDWKTPAENFYGDNYHVPMGHKSAIDVGIGSETAKGEKESELYAISEVGGHAFSIYQIPDEDFFWGHPPEVIETFHPDRLTDDQYRVARQSGVSLGTIFPNLSFIYLGGSDDPDKDTVGTFCLRQWQPIEPGKMEAWNWIMVPKDAPQEYKDRVYEVGVGTFSLSGNFEVDDIGIWDGIPEAADSVFAERVNATTVFSMGRGEGTVAEVDESWPGPGTVYREGGMTDENQLEFYRKWHRTMTEDR</sequence>
<organism evidence="10 11">
    <name type="scientific">Natrarchaeobius chitinivorans</name>
    <dbReference type="NCBI Taxonomy" id="1679083"/>
    <lineage>
        <taxon>Archaea</taxon>
        <taxon>Methanobacteriati</taxon>
        <taxon>Methanobacteriota</taxon>
        <taxon>Stenosarchaea group</taxon>
        <taxon>Halobacteria</taxon>
        <taxon>Halobacteriales</taxon>
        <taxon>Natrialbaceae</taxon>
        <taxon>Natrarchaeobius</taxon>
    </lineage>
</organism>
<keyword evidence="2" id="KW-0001">2Fe-2S</keyword>
<keyword evidence="5" id="KW-0560">Oxidoreductase</keyword>
<dbReference type="InterPro" id="IPR015879">
    <property type="entry name" value="Ring_hydroxy_dOase_asu_C_dom"/>
</dbReference>
<evidence type="ECO:0000256" key="1">
    <source>
        <dbReference type="ARBA" id="ARBA00008751"/>
    </source>
</evidence>